<evidence type="ECO:0000313" key="5">
    <source>
        <dbReference type="Proteomes" id="UP000593626"/>
    </source>
</evidence>
<keyword evidence="5" id="KW-1185">Reference proteome</keyword>
<protein>
    <submittedName>
        <fullName evidence="4">DUF4179 domain-containing protein</fullName>
    </submittedName>
</protein>
<dbReference type="Pfam" id="PF13786">
    <property type="entry name" value="DUF4179"/>
    <property type="match status" value="1"/>
</dbReference>
<dbReference type="InterPro" id="IPR025436">
    <property type="entry name" value="DUF4179"/>
</dbReference>
<dbReference type="AlphaFoldDB" id="A0A7S8CCS8"/>
<reference evidence="4 5" key="1">
    <citation type="submission" date="2019-07" db="EMBL/GenBank/DDBJ databases">
        <title>Genome sequence of 2 isolates from Red Sea Mangroves.</title>
        <authorList>
            <person name="Sefrji F."/>
            <person name="Michoud G."/>
            <person name="Merlino G."/>
            <person name="Daffonchio D."/>
        </authorList>
    </citation>
    <scope>NUCLEOTIDE SEQUENCE [LARGE SCALE GENOMIC DNA]</scope>
    <source>
        <strain evidence="4 5">R1DC41</strain>
    </source>
</reference>
<dbReference type="InterPro" id="IPR040680">
    <property type="entry name" value="DUF5643"/>
</dbReference>
<organism evidence="4 5">
    <name type="scientific">Mangrovibacillus cuniculi</name>
    <dbReference type="NCBI Taxonomy" id="2593652"/>
    <lineage>
        <taxon>Bacteria</taxon>
        <taxon>Bacillati</taxon>
        <taxon>Bacillota</taxon>
        <taxon>Bacilli</taxon>
        <taxon>Bacillales</taxon>
        <taxon>Bacillaceae</taxon>
        <taxon>Mangrovibacillus</taxon>
    </lineage>
</organism>
<accession>A0A7S8CCS8</accession>
<dbReference type="EMBL" id="CP049742">
    <property type="protein sequence ID" value="QPC47624.1"/>
    <property type="molecule type" value="Genomic_DNA"/>
</dbReference>
<feature type="domain" description="DUF4179" evidence="2">
    <location>
        <begin position="43"/>
        <end position="135"/>
    </location>
</feature>
<keyword evidence="1" id="KW-0812">Transmembrane</keyword>
<dbReference type="Pfam" id="PF18705">
    <property type="entry name" value="DUF5643"/>
    <property type="match status" value="1"/>
</dbReference>
<evidence type="ECO:0000259" key="3">
    <source>
        <dbReference type="Pfam" id="PF18705"/>
    </source>
</evidence>
<evidence type="ECO:0000259" key="2">
    <source>
        <dbReference type="Pfam" id="PF13786"/>
    </source>
</evidence>
<gene>
    <name evidence="4" type="ORF">G8O30_12005</name>
</gene>
<keyword evidence="1" id="KW-1133">Transmembrane helix</keyword>
<sequence length="429" mass="48952">MRNIREEELKKEKEKIDELPVPSIQLHDAISRGVNRGVIEQKRRYKRYTLLIAASLLCFSLIGTIRVSDTVAAFIGEIPGLEKLVIAVRGDTSLISSLYHDYLYPIDKTLDNHGKKLYIDSLIVDEERIVVFYKHDSSWGKETSIIPSIKGKNSEELMYSSSFYSPASDAQENMHTLQVYFFENGPLDVGSLDFHLTNDNRKVMNTWELPIQFSEEDIIPSKEYNVKMEAVIHGQRIMVNKVKVSPTSVAISVTSDSNNTYQFFGFENLHLQDTKGNKWLPEDSRTSSGEKDDWIFYTSSPFFENPEELYVVFDGIKAIPKNDMEVIIDVENRKILRSPKDMNLSIKEIEGEQVVLSHIKQNEENTFMSVFGDVVDNLGNEYRISTVSSGEVPGELHYFLPQEIEGSTITLQINGTSNVLQKETRIKVK</sequence>
<name>A0A7S8CCS8_9BACI</name>
<evidence type="ECO:0000313" key="4">
    <source>
        <dbReference type="EMBL" id="QPC47624.1"/>
    </source>
</evidence>
<feature type="domain" description="DUF5643" evidence="3">
    <location>
        <begin position="221"/>
        <end position="329"/>
    </location>
</feature>
<dbReference type="RefSeq" id="WP_239672297.1">
    <property type="nucleotide sequence ID" value="NZ_CP049742.1"/>
</dbReference>
<dbReference type="KEGG" id="mcui:G8O30_12005"/>
<keyword evidence="1" id="KW-0472">Membrane</keyword>
<proteinExistence type="predicted"/>
<evidence type="ECO:0000256" key="1">
    <source>
        <dbReference type="SAM" id="Phobius"/>
    </source>
</evidence>
<dbReference type="Proteomes" id="UP000593626">
    <property type="component" value="Chromosome"/>
</dbReference>
<feature type="transmembrane region" description="Helical" evidence="1">
    <location>
        <begin position="48"/>
        <end position="65"/>
    </location>
</feature>